<feature type="region of interest" description="Disordered" evidence="1">
    <location>
        <begin position="152"/>
        <end position="176"/>
    </location>
</feature>
<reference evidence="3 4" key="1">
    <citation type="submission" date="2021-03" db="EMBL/GenBank/DDBJ databases">
        <title>Antimicrobial resistance genes in bacteria isolated from Japanese honey, and their potential for conferring macrolide and lincosamide resistance in the American foulbrood pathogen Paenibacillus larvae.</title>
        <authorList>
            <person name="Okamoto M."/>
            <person name="Kumagai M."/>
            <person name="Kanamori H."/>
            <person name="Takamatsu D."/>
        </authorList>
    </citation>
    <scope>NUCLEOTIDE SEQUENCE [LARGE SCALE GENOMIC DNA]</scope>
    <source>
        <strain evidence="3 4">J1TS3</strain>
    </source>
</reference>
<evidence type="ECO:0000259" key="2">
    <source>
        <dbReference type="Pfam" id="PF02557"/>
    </source>
</evidence>
<evidence type="ECO:0000313" key="4">
    <source>
        <dbReference type="Proteomes" id="UP000680279"/>
    </source>
</evidence>
<evidence type="ECO:0000256" key="1">
    <source>
        <dbReference type="SAM" id="MobiDB-lite"/>
    </source>
</evidence>
<dbReference type="InterPro" id="IPR058193">
    <property type="entry name" value="VanY/YodJ_core_dom"/>
</dbReference>
<name>A0ABQ4K5Y0_9BACI</name>
<feature type="region of interest" description="Disordered" evidence="1">
    <location>
        <begin position="16"/>
        <end position="47"/>
    </location>
</feature>
<dbReference type="InterPro" id="IPR052179">
    <property type="entry name" value="DD-CPase-like"/>
</dbReference>
<feature type="compositionally biased region" description="Basic and acidic residues" evidence="1">
    <location>
        <begin position="36"/>
        <end position="47"/>
    </location>
</feature>
<dbReference type="Pfam" id="PF02557">
    <property type="entry name" value="VanY"/>
    <property type="match status" value="1"/>
</dbReference>
<dbReference type="InterPro" id="IPR003709">
    <property type="entry name" value="VanY-like_core_dom"/>
</dbReference>
<dbReference type="EMBL" id="BOQT01000007">
    <property type="protein sequence ID" value="GIN21143.1"/>
    <property type="molecule type" value="Genomic_DNA"/>
</dbReference>
<protein>
    <submittedName>
        <fullName evidence="3">Carboxypeptidase YodJ</fullName>
    </submittedName>
</protein>
<accession>A0ABQ4K5Y0</accession>
<evidence type="ECO:0000313" key="3">
    <source>
        <dbReference type="EMBL" id="GIN21143.1"/>
    </source>
</evidence>
<keyword evidence="4" id="KW-1185">Reference proteome</keyword>
<dbReference type="PANTHER" id="PTHR34385">
    <property type="entry name" value="D-ALANYL-D-ALANINE CARBOXYPEPTIDASE"/>
    <property type="match status" value="1"/>
</dbReference>
<proteinExistence type="predicted"/>
<dbReference type="SUPFAM" id="SSF55166">
    <property type="entry name" value="Hedgehog/DD-peptidase"/>
    <property type="match status" value="1"/>
</dbReference>
<sequence length="263" mass="30174">MTVLFLTGCQWNHFTGESGHLHKPNDDATEQSSLEKGQDLSNQKKENPELMLESTYFNEVVEVDGKKEIANAGNKLAMVNKSFSLPSDYIPKDLVRPQVTFSFGNQDIEKSYLRKEAAKALETMFDAAEKEGIQLYASSGYRSYERQKEVFQVESDRSGEKKASEAVAAPGSSEHQTGLAMDITSESVQFLLVEEFEQEPEGKWLKDNAHNYGYILRYPRGKEDITGYQFEPWHFRYVGKKAAKTIYERNWTLEEYFEHVSKF</sequence>
<dbReference type="Gene3D" id="3.30.1380.10">
    <property type="match status" value="1"/>
</dbReference>
<keyword evidence="3" id="KW-0121">Carboxypeptidase</keyword>
<feature type="compositionally biased region" description="Basic and acidic residues" evidence="1">
    <location>
        <begin position="152"/>
        <end position="164"/>
    </location>
</feature>
<feature type="domain" description="D-alanyl-D-alanine carboxypeptidase-like core" evidence="2">
    <location>
        <begin position="111"/>
        <end position="240"/>
    </location>
</feature>
<keyword evidence="3" id="KW-0378">Hydrolase</keyword>
<comment type="caution">
    <text evidence="3">The sequence shown here is derived from an EMBL/GenBank/DDBJ whole genome shotgun (WGS) entry which is preliminary data.</text>
</comment>
<keyword evidence="3" id="KW-0645">Protease</keyword>
<dbReference type="Proteomes" id="UP000680279">
    <property type="component" value="Unassembled WGS sequence"/>
</dbReference>
<dbReference type="CDD" id="cd14852">
    <property type="entry name" value="LD-carboxypeptidase"/>
    <property type="match status" value="1"/>
</dbReference>
<dbReference type="PANTHER" id="PTHR34385:SF1">
    <property type="entry name" value="PEPTIDOGLYCAN L-ALANYL-D-GLUTAMATE ENDOPEPTIDASE CWLK"/>
    <property type="match status" value="1"/>
</dbReference>
<organism evidence="3 4">
    <name type="scientific">Siminovitchia fordii</name>
    <dbReference type="NCBI Taxonomy" id="254759"/>
    <lineage>
        <taxon>Bacteria</taxon>
        <taxon>Bacillati</taxon>
        <taxon>Bacillota</taxon>
        <taxon>Bacilli</taxon>
        <taxon>Bacillales</taxon>
        <taxon>Bacillaceae</taxon>
        <taxon>Siminovitchia</taxon>
    </lineage>
</organism>
<dbReference type="GO" id="GO:0004180">
    <property type="term" value="F:carboxypeptidase activity"/>
    <property type="evidence" value="ECO:0007669"/>
    <property type="project" value="UniProtKB-KW"/>
</dbReference>
<dbReference type="InterPro" id="IPR009045">
    <property type="entry name" value="Zn_M74/Hedgehog-like"/>
</dbReference>
<gene>
    <name evidence="3" type="primary">yodJ</name>
    <name evidence="3" type="ORF">J1TS3_22770</name>
</gene>